<evidence type="ECO:0000313" key="3">
    <source>
        <dbReference type="EMBL" id="PWJ96280.1"/>
    </source>
</evidence>
<evidence type="ECO:0000313" key="4">
    <source>
        <dbReference type="Proteomes" id="UP000245921"/>
    </source>
</evidence>
<accession>A0AA45C8Q7</accession>
<gene>
    <name evidence="3" type="ORF">C7380_102198</name>
</gene>
<protein>
    <submittedName>
        <fullName evidence="3">Uncharacterized protein</fullName>
    </submittedName>
</protein>
<reference evidence="3 4" key="1">
    <citation type="submission" date="2018-05" db="EMBL/GenBank/DDBJ databases">
        <title>Genomic Encyclopedia of Type Strains, Phase IV (KMG-IV): sequencing the most valuable type-strain genomes for metagenomic binning, comparative biology and taxonomic classification.</title>
        <authorList>
            <person name="Goeker M."/>
        </authorList>
    </citation>
    <scope>NUCLEOTIDE SEQUENCE [LARGE SCALE GENOMIC DNA]</scope>
    <source>
        <strain evidence="3 4">DSM 24906</strain>
    </source>
</reference>
<dbReference type="RefSeq" id="WP_109603898.1">
    <property type="nucleotide sequence ID" value="NZ_JAMHJO010000001.1"/>
</dbReference>
<dbReference type="Proteomes" id="UP000245921">
    <property type="component" value="Unassembled WGS sequence"/>
</dbReference>
<keyword evidence="2" id="KW-0472">Membrane</keyword>
<sequence length="220" mass="25395">MADKKKKKNKSKGITIFLIIGLLIAFFLLSVGYIVFEFNRISYFNLSLKNDWRGYLAYITKNIPVVNDMIKYEYLEIGNPIANQKDIIEQRIKYMEDQNLQLEAKKEELNKLMNDISIQTEELTKQKLELEKNQQDFQKQLDEFNDYNSRINKLSAWLSSSTPQEIANALIRDEVSVQLIVDSFYTMDSGVVAEILQAIAQVNPEKAAKIIATLGEKRGE</sequence>
<dbReference type="EMBL" id="QGGI01000002">
    <property type="protein sequence ID" value="PWJ96280.1"/>
    <property type="molecule type" value="Genomic_DNA"/>
</dbReference>
<dbReference type="AlphaFoldDB" id="A0AA45C8Q7"/>
<keyword evidence="1" id="KW-0175">Coiled coil</keyword>
<comment type="caution">
    <text evidence="3">The sequence shown here is derived from an EMBL/GenBank/DDBJ whole genome shotgun (WGS) entry which is preliminary data.</text>
</comment>
<evidence type="ECO:0000256" key="1">
    <source>
        <dbReference type="SAM" id="Coils"/>
    </source>
</evidence>
<keyword evidence="2" id="KW-1133">Transmembrane helix</keyword>
<feature type="transmembrane region" description="Helical" evidence="2">
    <location>
        <begin position="14"/>
        <end position="36"/>
    </location>
</feature>
<keyword evidence="4" id="KW-1185">Reference proteome</keyword>
<feature type="coiled-coil region" evidence="1">
    <location>
        <begin position="85"/>
        <end position="140"/>
    </location>
</feature>
<keyword evidence="2" id="KW-0812">Transmembrane</keyword>
<proteinExistence type="predicted"/>
<name>A0AA45C8Q7_9BACT</name>
<evidence type="ECO:0000256" key="2">
    <source>
        <dbReference type="SAM" id="Phobius"/>
    </source>
</evidence>
<organism evidence="3 4">
    <name type="scientific">Oceanotoga teriensis</name>
    <dbReference type="NCBI Taxonomy" id="515440"/>
    <lineage>
        <taxon>Bacteria</taxon>
        <taxon>Thermotogati</taxon>
        <taxon>Thermotogota</taxon>
        <taxon>Thermotogae</taxon>
        <taxon>Petrotogales</taxon>
        <taxon>Petrotogaceae</taxon>
        <taxon>Oceanotoga</taxon>
    </lineage>
</organism>